<dbReference type="InterPro" id="IPR000700">
    <property type="entry name" value="PAS-assoc_C"/>
</dbReference>
<evidence type="ECO:0000256" key="6">
    <source>
        <dbReference type="SAM" id="Coils"/>
    </source>
</evidence>
<dbReference type="InterPro" id="IPR003594">
    <property type="entry name" value="HATPase_dom"/>
</dbReference>
<feature type="region of interest" description="Disordered" evidence="7">
    <location>
        <begin position="1"/>
        <end position="22"/>
    </location>
</feature>
<evidence type="ECO:0000256" key="1">
    <source>
        <dbReference type="ARBA" id="ARBA00000085"/>
    </source>
</evidence>
<dbReference type="InterPro" id="IPR035965">
    <property type="entry name" value="PAS-like_dom_sf"/>
</dbReference>
<reference evidence="11" key="1">
    <citation type="journal article" date="2019" name="Int. J. Syst. Evol. Microbiol.">
        <title>The Global Catalogue of Microorganisms (GCM) 10K type strain sequencing project: providing services to taxonomists for standard genome sequencing and annotation.</title>
        <authorList>
            <consortium name="The Broad Institute Genomics Platform"/>
            <consortium name="The Broad Institute Genome Sequencing Center for Infectious Disease"/>
            <person name="Wu L."/>
            <person name="Ma J."/>
        </authorList>
    </citation>
    <scope>NUCLEOTIDE SEQUENCE [LARGE SCALE GENOMIC DNA]</scope>
    <source>
        <strain evidence="11">JCM 17225</strain>
    </source>
</reference>
<gene>
    <name evidence="10" type="ORF">GCM10022409_10240</name>
</gene>
<dbReference type="InterPro" id="IPR013656">
    <property type="entry name" value="PAS_4"/>
</dbReference>
<dbReference type="SUPFAM" id="SSF55874">
    <property type="entry name" value="ATPase domain of HSP90 chaperone/DNA topoisomerase II/histidine kinase"/>
    <property type="match status" value="1"/>
</dbReference>
<dbReference type="Pfam" id="PF08448">
    <property type="entry name" value="PAS_4"/>
    <property type="match status" value="2"/>
</dbReference>
<dbReference type="Gene3D" id="3.30.565.10">
    <property type="entry name" value="Histidine kinase-like ATPase, C-terminal domain"/>
    <property type="match status" value="1"/>
</dbReference>
<evidence type="ECO:0000256" key="3">
    <source>
        <dbReference type="ARBA" id="ARBA00022679"/>
    </source>
</evidence>
<dbReference type="PRINTS" id="PR00344">
    <property type="entry name" value="BCTRLSENSOR"/>
</dbReference>
<dbReference type="InterPro" id="IPR005467">
    <property type="entry name" value="His_kinase_dom"/>
</dbReference>
<feature type="coiled-coil region" evidence="6">
    <location>
        <begin position="167"/>
        <end position="219"/>
    </location>
</feature>
<keyword evidence="4" id="KW-0418">Kinase</keyword>
<dbReference type="SMART" id="SM00387">
    <property type="entry name" value="HATPase_c"/>
    <property type="match status" value="1"/>
</dbReference>
<dbReference type="InterPro" id="IPR050351">
    <property type="entry name" value="BphY/WalK/GraS-like"/>
</dbReference>
<dbReference type="InterPro" id="IPR036890">
    <property type="entry name" value="HATPase_C_sf"/>
</dbReference>
<comment type="catalytic activity">
    <reaction evidence="1">
        <text>ATP + protein L-histidine = ADP + protein N-phospho-L-histidine.</text>
        <dbReference type="EC" id="2.7.13.3"/>
    </reaction>
</comment>
<dbReference type="EC" id="2.7.13.3" evidence="2"/>
<dbReference type="Proteomes" id="UP001501469">
    <property type="component" value="Unassembled WGS sequence"/>
</dbReference>
<proteinExistence type="predicted"/>
<comment type="caution">
    <text evidence="10">The sequence shown here is derived from an EMBL/GenBank/DDBJ whole genome shotgun (WGS) entry which is preliminary data.</text>
</comment>
<keyword evidence="6" id="KW-0175">Coiled coil</keyword>
<protein>
    <recommendedName>
        <fullName evidence="2">histidine kinase</fullName>
        <ecNumber evidence="2">2.7.13.3</ecNumber>
    </recommendedName>
</protein>
<evidence type="ECO:0000313" key="11">
    <source>
        <dbReference type="Proteomes" id="UP001501469"/>
    </source>
</evidence>
<dbReference type="InterPro" id="IPR000014">
    <property type="entry name" value="PAS"/>
</dbReference>
<name>A0ABP7TLT0_9BACT</name>
<evidence type="ECO:0000313" key="10">
    <source>
        <dbReference type="EMBL" id="GAA4028144.1"/>
    </source>
</evidence>
<accession>A0ABP7TLT0</accession>
<evidence type="ECO:0000256" key="2">
    <source>
        <dbReference type="ARBA" id="ARBA00012438"/>
    </source>
</evidence>
<keyword evidence="11" id="KW-1185">Reference proteome</keyword>
<evidence type="ECO:0000259" key="8">
    <source>
        <dbReference type="PROSITE" id="PS50109"/>
    </source>
</evidence>
<dbReference type="Gene3D" id="3.30.450.20">
    <property type="entry name" value="PAS domain"/>
    <property type="match status" value="3"/>
</dbReference>
<dbReference type="EMBL" id="BAABDK010000010">
    <property type="protein sequence ID" value="GAA4028144.1"/>
    <property type="molecule type" value="Genomic_DNA"/>
</dbReference>
<dbReference type="InterPro" id="IPR004358">
    <property type="entry name" value="Sig_transdc_His_kin-like_C"/>
</dbReference>
<dbReference type="Pfam" id="PF02518">
    <property type="entry name" value="HATPase_c"/>
    <property type="match status" value="1"/>
</dbReference>
<dbReference type="PANTHER" id="PTHR42878:SF15">
    <property type="entry name" value="BACTERIOPHYTOCHROME"/>
    <property type="match status" value="1"/>
</dbReference>
<keyword evidence="5" id="KW-0472">Membrane</keyword>
<dbReference type="SUPFAM" id="SSF55785">
    <property type="entry name" value="PYP-like sensor domain (PAS domain)"/>
    <property type="match status" value="2"/>
</dbReference>
<evidence type="ECO:0000259" key="9">
    <source>
        <dbReference type="PROSITE" id="PS50113"/>
    </source>
</evidence>
<sequence length="769" mass="83604">MPISDPVPALFRPPTANSDDATAHRRRLDALVQDAPACLASLSGPDLVVTVANQLFRQLFGKRTLAGLPLREALPELPDESFFALLGQTYATGAICHSPGAVLFQDATGLDPRGPVHFTFIAQAVREMPDGAVAGLLLFVYDVTTHVNRRARAEAPDSPPLVTPEQWAVANAQLATANAELSALNEEFSVTNAELDATNDELQESNRQLARTNATLTATNADIRAHADELHLSHKTLRKLNLQLEARVAERTTQLQAALRSSEQQRATIAAVFDQTPAAVGLLRGPEHRFDYVNNSLQHLYADRKLQGLPVAEVLPEAGPQGFLALLDRVYATGESYHGQEVPLLEMGPLGPRKRFFDFTYQAFREDGAVVGVAVCAFDVTEQVRVREQVAVAVLRGPRYVIELANPAVCTIWGRTAEQVLGKPLFEALPEAAGQGFEELLDGVLATGEAHVARELPSTLLRNGQLDTVYWNFVYHPLRDAQGQTTGITVVATDVSEQVRARRQLEQLGKELSVAYSTLQVAHVDTELANAELCESNRHLAAANADLDSFVYAASSALKLPLLNLSSLIEELRRGVTFADPAEEGVLVPLIAKTLRELTTTLDDVAALGQVQQAALAPVEPLALEEMLEDVLQVLEPQLRAARARVTVDFAARPVLSYPRATLRTVVLNLLSNALKYADPARPCRVHVSLWLDDGEPVLWVKDNGLGFDAAAHGPELGQLFRRFHDHTEGTGVGLYLVNRLVQARGGHLEADSRVGEGATFRVYLGESL</sequence>
<keyword evidence="3" id="KW-0808">Transferase</keyword>
<dbReference type="PROSITE" id="PS50113">
    <property type="entry name" value="PAC"/>
    <property type="match status" value="1"/>
</dbReference>
<dbReference type="PROSITE" id="PS50109">
    <property type="entry name" value="HIS_KIN"/>
    <property type="match status" value="1"/>
</dbReference>
<dbReference type="SMART" id="SM00091">
    <property type="entry name" value="PAS"/>
    <property type="match status" value="3"/>
</dbReference>
<dbReference type="RefSeq" id="WP_345051105.1">
    <property type="nucleotide sequence ID" value="NZ_BAABDK010000010.1"/>
</dbReference>
<evidence type="ECO:0000256" key="4">
    <source>
        <dbReference type="ARBA" id="ARBA00022777"/>
    </source>
</evidence>
<dbReference type="PANTHER" id="PTHR42878">
    <property type="entry name" value="TWO-COMPONENT HISTIDINE KINASE"/>
    <property type="match status" value="1"/>
</dbReference>
<dbReference type="NCBIfam" id="TIGR00229">
    <property type="entry name" value="sensory_box"/>
    <property type="match status" value="1"/>
</dbReference>
<feature type="domain" description="Histidine kinase" evidence="8">
    <location>
        <begin position="553"/>
        <end position="769"/>
    </location>
</feature>
<evidence type="ECO:0000256" key="7">
    <source>
        <dbReference type="SAM" id="MobiDB-lite"/>
    </source>
</evidence>
<organism evidence="10 11">
    <name type="scientific">Hymenobacter glaciei</name>
    <dbReference type="NCBI Taxonomy" id="877209"/>
    <lineage>
        <taxon>Bacteria</taxon>
        <taxon>Pseudomonadati</taxon>
        <taxon>Bacteroidota</taxon>
        <taxon>Cytophagia</taxon>
        <taxon>Cytophagales</taxon>
        <taxon>Hymenobacteraceae</taxon>
        <taxon>Hymenobacter</taxon>
    </lineage>
</organism>
<feature type="domain" description="PAC" evidence="9">
    <location>
        <begin position="454"/>
        <end position="507"/>
    </location>
</feature>
<evidence type="ECO:0000256" key="5">
    <source>
        <dbReference type="ARBA" id="ARBA00023136"/>
    </source>
</evidence>
<dbReference type="CDD" id="cd00130">
    <property type="entry name" value="PAS"/>
    <property type="match status" value="1"/>
</dbReference>